<keyword evidence="2 5" id="KW-0812">Transmembrane</keyword>
<dbReference type="Proteomes" id="UP000235703">
    <property type="component" value="Unassembled WGS sequence"/>
</dbReference>
<proteinExistence type="predicted"/>
<evidence type="ECO:0000256" key="2">
    <source>
        <dbReference type="ARBA" id="ARBA00022692"/>
    </source>
</evidence>
<accession>A0A2N6PFG4</accession>
<feature type="domain" description="RDD" evidence="6">
    <location>
        <begin position="10"/>
        <end position="163"/>
    </location>
</feature>
<comment type="subcellular location">
    <subcellularLocation>
        <location evidence="1">Membrane</location>
        <topology evidence="1">Multi-pass membrane protein</topology>
    </subcellularLocation>
</comment>
<gene>
    <name evidence="7" type="ORF">CJ198_11585</name>
</gene>
<evidence type="ECO:0000256" key="5">
    <source>
        <dbReference type="SAM" id="Phobius"/>
    </source>
</evidence>
<comment type="caution">
    <text evidence="7">The sequence shown here is derived from an EMBL/GenBank/DDBJ whole genome shotgun (WGS) entry which is preliminary data.</text>
</comment>
<feature type="transmembrane region" description="Helical" evidence="5">
    <location>
        <begin position="20"/>
        <end position="40"/>
    </location>
</feature>
<protein>
    <submittedName>
        <fullName evidence="7">RDD family protein</fullName>
    </submittedName>
</protein>
<dbReference type="AlphaFoldDB" id="A0A2N6PFG4"/>
<evidence type="ECO:0000256" key="1">
    <source>
        <dbReference type="ARBA" id="ARBA00004141"/>
    </source>
</evidence>
<evidence type="ECO:0000313" key="7">
    <source>
        <dbReference type="EMBL" id="PMB97419.1"/>
    </source>
</evidence>
<sequence>MASQVVRPAQRIKELFTDYVVILGYLAVLTLVFAGFYAGVLGGVPEFSPVHAQLIATLTSVVPIVLIFSALDYHRPCGTVGKRRVGLQVAYRTREPWRALVRNAVKFTPWQLAHIGVIDGVYTEFNRPVSHIFMWAGMALLFLLLGMGLLRADGRHLGDMLAGTQVVPVGSTIAP</sequence>
<dbReference type="EMBL" id="PNFZ01000007">
    <property type="protein sequence ID" value="PMB97419.1"/>
    <property type="molecule type" value="Genomic_DNA"/>
</dbReference>
<reference evidence="7 8" key="1">
    <citation type="submission" date="2017-09" db="EMBL/GenBank/DDBJ databases">
        <title>Bacterial strain isolated from the female urinary microbiota.</title>
        <authorList>
            <person name="Thomas-White K."/>
            <person name="Kumar N."/>
            <person name="Forster S."/>
            <person name="Putonti C."/>
            <person name="Lawley T."/>
            <person name="Wolfe A.J."/>
        </authorList>
    </citation>
    <scope>NUCLEOTIDE SEQUENCE [LARGE SCALE GENOMIC DNA]</scope>
    <source>
        <strain evidence="7 8">UMB0680</strain>
    </source>
</reference>
<keyword evidence="4 5" id="KW-0472">Membrane</keyword>
<organism evidence="7 8">
    <name type="scientific">Brevibacterium luteolum</name>
    <dbReference type="NCBI Taxonomy" id="199591"/>
    <lineage>
        <taxon>Bacteria</taxon>
        <taxon>Bacillati</taxon>
        <taxon>Actinomycetota</taxon>
        <taxon>Actinomycetes</taxon>
        <taxon>Micrococcales</taxon>
        <taxon>Brevibacteriaceae</taxon>
        <taxon>Brevibacterium</taxon>
    </lineage>
</organism>
<evidence type="ECO:0000256" key="4">
    <source>
        <dbReference type="ARBA" id="ARBA00023136"/>
    </source>
</evidence>
<evidence type="ECO:0000256" key="3">
    <source>
        <dbReference type="ARBA" id="ARBA00022989"/>
    </source>
</evidence>
<dbReference type="OrthoDB" id="7632473at2"/>
<feature type="transmembrane region" description="Helical" evidence="5">
    <location>
        <begin position="52"/>
        <end position="73"/>
    </location>
</feature>
<keyword evidence="8" id="KW-1185">Reference proteome</keyword>
<evidence type="ECO:0000313" key="8">
    <source>
        <dbReference type="Proteomes" id="UP000235703"/>
    </source>
</evidence>
<dbReference type="RefSeq" id="WP_102162768.1">
    <property type="nucleotide sequence ID" value="NZ_PNFZ01000007.1"/>
</dbReference>
<dbReference type="GO" id="GO:0016020">
    <property type="term" value="C:membrane"/>
    <property type="evidence" value="ECO:0007669"/>
    <property type="project" value="UniProtKB-SubCell"/>
</dbReference>
<dbReference type="Pfam" id="PF06271">
    <property type="entry name" value="RDD"/>
    <property type="match status" value="1"/>
</dbReference>
<feature type="transmembrane region" description="Helical" evidence="5">
    <location>
        <begin position="132"/>
        <end position="150"/>
    </location>
</feature>
<keyword evidence="3 5" id="KW-1133">Transmembrane helix</keyword>
<dbReference type="InterPro" id="IPR010432">
    <property type="entry name" value="RDD"/>
</dbReference>
<evidence type="ECO:0000259" key="6">
    <source>
        <dbReference type="Pfam" id="PF06271"/>
    </source>
</evidence>
<name>A0A2N6PFG4_9MICO</name>